<dbReference type="OrthoDB" id="9135836at2"/>
<dbReference type="Proteomes" id="UP000434209">
    <property type="component" value="Chromosome 2"/>
</dbReference>
<evidence type="ECO:0000313" key="2">
    <source>
        <dbReference type="Proteomes" id="UP000434209"/>
    </source>
</evidence>
<name>A0A7Z2G7W6_9BURK</name>
<evidence type="ECO:0000313" key="1">
    <source>
        <dbReference type="EMBL" id="QGZ56699.1"/>
    </source>
</evidence>
<accession>A0A7Z2G7W6</accession>
<dbReference type="AlphaFoldDB" id="A0A7Z2G7W6"/>
<reference evidence="1 2" key="1">
    <citation type="submission" date="2019-12" db="EMBL/GenBank/DDBJ databases">
        <title>Paraburkholderia acidiphila 7Q-K02 sp. nov and Paraburkholderia acidisoli DHF22 sp. nov., two strains isolated from forest soil.</title>
        <authorList>
            <person name="Gao Z."/>
            <person name="Qiu L."/>
        </authorList>
    </citation>
    <scope>NUCLEOTIDE SEQUENCE [LARGE SCALE GENOMIC DNA]</scope>
    <source>
        <strain evidence="1 2">7Q-K02</strain>
    </source>
</reference>
<sequence length="168" mass="18646">MLGFLPLQVGAHKMPSYFHLCSVQLSPGSVIEPGNWGRIIELYPQDNNVSNAWRTAVEQVFEATRLQLTPDAPSRLTSAFAFLSQADAERQRPQMGWLNMLYEVELVDPDAVQHIGVFDLLTAAYVIDGTRFLPKARGLATQYWSGSAADGTKELVTASPLRIVRRIS</sequence>
<protein>
    <submittedName>
        <fullName evidence="1">Uncharacterized protein</fullName>
    </submittedName>
</protein>
<proteinExistence type="predicted"/>
<dbReference type="SUPFAM" id="SSF56399">
    <property type="entry name" value="ADP-ribosylation"/>
    <property type="match status" value="1"/>
</dbReference>
<dbReference type="EMBL" id="CP046910">
    <property type="protein sequence ID" value="QGZ56699.1"/>
    <property type="molecule type" value="Genomic_DNA"/>
</dbReference>
<keyword evidence="2" id="KW-1185">Reference proteome</keyword>
<organism evidence="1 2">
    <name type="scientific">Paraburkholderia acidiphila</name>
    <dbReference type="NCBI Taxonomy" id="2571747"/>
    <lineage>
        <taxon>Bacteria</taxon>
        <taxon>Pseudomonadati</taxon>
        <taxon>Pseudomonadota</taxon>
        <taxon>Betaproteobacteria</taxon>
        <taxon>Burkholderiales</taxon>
        <taxon>Burkholderiaceae</taxon>
        <taxon>Paraburkholderia</taxon>
    </lineage>
</organism>
<gene>
    <name evidence="1" type="ORF">FAZ97_17185</name>
</gene>
<dbReference type="RefSeq" id="WP_158759653.1">
    <property type="nucleotide sequence ID" value="NZ_CP046910.1"/>
</dbReference>
<dbReference type="KEGG" id="pacp:FAZ97_17185"/>